<evidence type="ECO:0000256" key="3">
    <source>
        <dbReference type="SAM" id="Phobius"/>
    </source>
</evidence>
<keyword evidence="3" id="KW-1133">Transmembrane helix</keyword>
<dbReference type="InterPro" id="IPR029787">
    <property type="entry name" value="Nucleotide_cyclase"/>
</dbReference>
<accession>A0ABY1BD54</accession>
<feature type="domain" description="GGDEF" evidence="4">
    <location>
        <begin position="256"/>
        <end position="394"/>
    </location>
</feature>
<dbReference type="EMBL" id="FOFP01000007">
    <property type="protein sequence ID" value="SEQ57824.1"/>
    <property type="molecule type" value="Genomic_DNA"/>
</dbReference>
<proteinExistence type="predicted"/>
<dbReference type="InterPro" id="IPR043128">
    <property type="entry name" value="Rev_trsase/Diguanyl_cyclase"/>
</dbReference>
<dbReference type="Gene3D" id="3.30.70.270">
    <property type="match status" value="1"/>
</dbReference>
<evidence type="ECO:0000259" key="4">
    <source>
        <dbReference type="PROSITE" id="PS50887"/>
    </source>
</evidence>
<dbReference type="SUPFAM" id="SSF55073">
    <property type="entry name" value="Nucleotide cyclase"/>
    <property type="match status" value="1"/>
</dbReference>
<feature type="transmembrane region" description="Helical" evidence="3">
    <location>
        <begin position="146"/>
        <end position="166"/>
    </location>
</feature>
<dbReference type="PROSITE" id="PS50887">
    <property type="entry name" value="GGDEF"/>
    <property type="match status" value="1"/>
</dbReference>
<feature type="transmembrane region" description="Helical" evidence="3">
    <location>
        <begin position="67"/>
        <end position="86"/>
    </location>
</feature>
<evidence type="ECO:0000256" key="1">
    <source>
        <dbReference type="ARBA" id="ARBA00012528"/>
    </source>
</evidence>
<dbReference type="InterPro" id="IPR000160">
    <property type="entry name" value="GGDEF_dom"/>
</dbReference>
<gene>
    <name evidence="5" type="ORF">SAMN05216600_107120</name>
</gene>
<keyword evidence="6" id="KW-1185">Reference proteome</keyword>
<dbReference type="CDD" id="cd01949">
    <property type="entry name" value="GGDEF"/>
    <property type="match status" value="1"/>
</dbReference>
<dbReference type="EC" id="2.7.7.65" evidence="1"/>
<feature type="transmembrane region" description="Helical" evidence="3">
    <location>
        <begin position="123"/>
        <end position="140"/>
    </location>
</feature>
<evidence type="ECO:0000256" key="2">
    <source>
        <dbReference type="ARBA" id="ARBA00034247"/>
    </source>
</evidence>
<reference evidence="5 6" key="1">
    <citation type="submission" date="2016-10" db="EMBL/GenBank/DDBJ databases">
        <authorList>
            <person name="Varghese N."/>
            <person name="Submissions S."/>
        </authorList>
    </citation>
    <scope>NUCLEOTIDE SEQUENCE [LARGE SCALE GENOMIC DNA]</scope>
    <source>
        <strain evidence="5 6">CIP 109853</strain>
    </source>
</reference>
<name>A0ABY1BD54_9PSED</name>
<comment type="caution">
    <text evidence="5">The sequence shown here is derived from an EMBL/GenBank/DDBJ whole genome shotgun (WGS) entry which is preliminary data.</text>
</comment>
<dbReference type="PANTHER" id="PTHR45138:SF9">
    <property type="entry name" value="DIGUANYLATE CYCLASE DGCM-RELATED"/>
    <property type="match status" value="1"/>
</dbReference>
<comment type="catalytic activity">
    <reaction evidence="2">
        <text>2 GTP = 3',3'-c-di-GMP + 2 diphosphate</text>
        <dbReference type="Rhea" id="RHEA:24898"/>
        <dbReference type="ChEBI" id="CHEBI:33019"/>
        <dbReference type="ChEBI" id="CHEBI:37565"/>
        <dbReference type="ChEBI" id="CHEBI:58805"/>
        <dbReference type="EC" id="2.7.7.65"/>
    </reaction>
</comment>
<evidence type="ECO:0000313" key="5">
    <source>
        <dbReference type="EMBL" id="SEQ57824.1"/>
    </source>
</evidence>
<dbReference type="RefSeq" id="WP_069519954.1">
    <property type="nucleotide sequence ID" value="NZ_FOFP01000007.1"/>
</dbReference>
<dbReference type="PANTHER" id="PTHR45138">
    <property type="entry name" value="REGULATORY COMPONENTS OF SENSORY TRANSDUCTION SYSTEM"/>
    <property type="match status" value="1"/>
</dbReference>
<keyword evidence="3" id="KW-0812">Transmembrane</keyword>
<sequence>MSAFELDSAPVRQYGRSIPAHLQAPFKRYVEQHYGGFLLAINFIAMIAYDLYVFADALLIPDMALESLLLRGGLSLIGLVNIYIVFRHSRNVLLMDMLMPLHDIVSTIAWFELLKRSSSPDIHTFLYASVVFIILANLGARYSLRGIVLCSLTISAIILYNVSLLHDGQSKPVLVFAIAYLPVLLFSLFISWTNINGVRVAFLNDLEKKRQRDELAELNLRLETLASTDALTDVGNRRAFDLSLEKHWNQMRLDGRHFSLLLVDIDYFKPFNDHYGHLAGDQCLRKVASCMGNSVRNGQGQLFRYGGEEFVILLHIEHDDELSALAERLREQVASLGIEHLHRPDTLRHLTISLGAITSATPGLLHAHDLLAQCDRLLYQAKQQGRNRICLGEHTH</sequence>
<dbReference type="InterPro" id="IPR050469">
    <property type="entry name" value="Diguanylate_Cyclase"/>
</dbReference>
<dbReference type="Proteomes" id="UP000198512">
    <property type="component" value="Unassembled WGS sequence"/>
</dbReference>
<feature type="transmembrane region" description="Helical" evidence="3">
    <location>
        <begin position="34"/>
        <end position="55"/>
    </location>
</feature>
<keyword evidence="3" id="KW-0472">Membrane</keyword>
<dbReference type="Pfam" id="PF00990">
    <property type="entry name" value="GGDEF"/>
    <property type="match status" value="1"/>
</dbReference>
<dbReference type="NCBIfam" id="TIGR00254">
    <property type="entry name" value="GGDEF"/>
    <property type="match status" value="1"/>
</dbReference>
<dbReference type="SMART" id="SM00267">
    <property type="entry name" value="GGDEF"/>
    <property type="match status" value="1"/>
</dbReference>
<feature type="transmembrane region" description="Helical" evidence="3">
    <location>
        <begin position="173"/>
        <end position="192"/>
    </location>
</feature>
<evidence type="ECO:0000313" key="6">
    <source>
        <dbReference type="Proteomes" id="UP000198512"/>
    </source>
</evidence>
<protein>
    <recommendedName>
        <fullName evidence="1">diguanylate cyclase</fullName>
        <ecNumber evidence="1">2.7.7.65</ecNumber>
    </recommendedName>
</protein>
<organism evidence="5 6">
    <name type="scientific">Pseudomonas cuatrocienegasensis</name>
    <dbReference type="NCBI Taxonomy" id="543360"/>
    <lineage>
        <taxon>Bacteria</taxon>
        <taxon>Pseudomonadati</taxon>
        <taxon>Pseudomonadota</taxon>
        <taxon>Gammaproteobacteria</taxon>
        <taxon>Pseudomonadales</taxon>
        <taxon>Pseudomonadaceae</taxon>
        <taxon>Pseudomonas</taxon>
    </lineage>
</organism>